<evidence type="ECO:0000313" key="2">
    <source>
        <dbReference type="Proteomes" id="UP000246078"/>
    </source>
</evidence>
<protein>
    <submittedName>
        <fullName evidence="1">Putative DNA polymerase zeta catalytic subunit</fullName>
    </submittedName>
</protein>
<dbReference type="AlphaFoldDB" id="A0A2V2WUG8"/>
<dbReference type="VEuPathDB" id="TriTrypDB:C4B63_16g123"/>
<reference evidence="1 2" key="1">
    <citation type="journal article" date="2018" name="Microb. Genom.">
        <title>Expanding an expanded genome: long-read sequencing of Trypanosoma cruzi.</title>
        <authorList>
            <person name="Berna L."/>
            <person name="Rodriguez M."/>
            <person name="Chiribao M.L."/>
            <person name="Parodi-Talice A."/>
            <person name="Pita S."/>
            <person name="Rijo G."/>
            <person name="Alvarez-Valin F."/>
            <person name="Robello C."/>
        </authorList>
    </citation>
    <scope>NUCLEOTIDE SEQUENCE [LARGE SCALE GENOMIC DNA]</scope>
    <source>
        <strain evidence="1 2">TCC</strain>
    </source>
</reference>
<proteinExistence type="predicted"/>
<gene>
    <name evidence="1" type="ORF">C3747_53g134</name>
</gene>
<evidence type="ECO:0000313" key="1">
    <source>
        <dbReference type="EMBL" id="PWV12260.1"/>
    </source>
</evidence>
<accession>A0A2V2WUG8</accession>
<dbReference type="VEuPathDB" id="TriTrypDB:TCDM_05199"/>
<dbReference type="VEuPathDB" id="TriTrypDB:TcG_03531"/>
<dbReference type="VEuPathDB" id="TriTrypDB:TcCLB.509769.130"/>
<dbReference type="EMBL" id="PRFC01000053">
    <property type="protein sequence ID" value="PWV12260.1"/>
    <property type="molecule type" value="Genomic_DNA"/>
</dbReference>
<dbReference type="VEuPathDB" id="TriTrypDB:C3747_53g134"/>
<dbReference type="VEuPathDB" id="TriTrypDB:TcYC6_0030510"/>
<sequence>MNLHVVSVEHSLTKPDPLLGDELMSPLFHRVSDRCPVLHLFGYVYTSKEGSGPQGDINATVAAGGHRILFNNAVSVRISTVCIHISWCCATTAGCL</sequence>
<dbReference type="VEuPathDB" id="TriTrypDB:BCY84_02443"/>
<organism evidence="1 2">
    <name type="scientific">Trypanosoma cruzi</name>
    <dbReference type="NCBI Taxonomy" id="5693"/>
    <lineage>
        <taxon>Eukaryota</taxon>
        <taxon>Discoba</taxon>
        <taxon>Euglenozoa</taxon>
        <taxon>Kinetoplastea</taxon>
        <taxon>Metakinetoplastina</taxon>
        <taxon>Trypanosomatida</taxon>
        <taxon>Trypanosomatidae</taxon>
        <taxon>Trypanosoma</taxon>
        <taxon>Schizotrypanum</taxon>
    </lineage>
</organism>
<dbReference type="Proteomes" id="UP000246078">
    <property type="component" value="Unassembled WGS sequence"/>
</dbReference>
<dbReference type="VEuPathDB" id="TriTrypDB:TCSYLVIO_000190"/>
<dbReference type="VEuPathDB" id="TriTrypDB:ECC02_005410"/>
<dbReference type="VEuPathDB" id="TriTrypDB:TcBrA4_0137180"/>
<comment type="caution">
    <text evidence="1">The sequence shown here is derived from an EMBL/GenBank/DDBJ whole genome shotgun (WGS) entry which is preliminary data.</text>
</comment>
<name>A0A2V2WUG8_TRYCR</name>